<protein>
    <recommendedName>
        <fullName evidence="1">Beta-lactamase-related domain-containing protein</fullName>
    </recommendedName>
</protein>
<dbReference type="InterPro" id="IPR001466">
    <property type="entry name" value="Beta-lactam-related"/>
</dbReference>
<dbReference type="OrthoDB" id="9770183at2"/>
<dbReference type="AlphaFoldDB" id="A0A2V5KUW2"/>
<organism evidence="2 3">
    <name type="scientific">Paenibacillus flagellatus</name>
    <dbReference type="NCBI Taxonomy" id="2211139"/>
    <lineage>
        <taxon>Bacteria</taxon>
        <taxon>Bacillati</taxon>
        <taxon>Bacillota</taxon>
        <taxon>Bacilli</taxon>
        <taxon>Bacillales</taxon>
        <taxon>Paenibacillaceae</taxon>
        <taxon>Paenibacillus</taxon>
    </lineage>
</organism>
<name>A0A2V5KUW2_9BACL</name>
<dbReference type="Pfam" id="PF00144">
    <property type="entry name" value="Beta-lactamase"/>
    <property type="match status" value="1"/>
</dbReference>
<proteinExistence type="predicted"/>
<dbReference type="RefSeq" id="WP_110839598.1">
    <property type="nucleotide sequence ID" value="NZ_QJVJ01000003.1"/>
</dbReference>
<dbReference type="PANTHER" id="PTHR43283">
    <property type="entry name" value="BETA-LACTAMASE-RELATED"/>
    <property type="match status" value="1"/>
</dbReference>
<evidence type="ECO:0000313" key="3">
    <source>
        <dbReference type="Proteomes" id="UP000247476"/>
    </source>
</evidence>
<dbReference type="SUPFAM" id="SSF56601">
    <property type="entry name" value="beta-lactamase/transpeptidase-like"/>
    <property type="match status" value="1"/>
</dbReference>
<reference evidence="2 3" key="1">
    <citation type="submission" date="2018-05" db="EMBL/GenBank/DDBJ databases">
        <title>Paenibacillus flagellatus sp. nov., isolated from selenium mineral soil.</title>
        <authorList>
            <person name="Dai X."/>
        </authorList>
    </citation>
    <scope>NUCLEOTIDE SEQUENCE [LARGE SCALE GENOMIC DNA]</scope>
    <source>
        <strain evidence="2 3">DXL2</strain>
    </source>
</reference>
<evidence type="ECO:0000259" key="1">
    <source>
        <dbReference type="Pfam" id="PF00144"/>
    </source>
</evidence>
<sequence>MGMNVLDGAVDCSPEEAGYRPEALRRLDDHFARLIGEGRLLGASYMLSRDGAIFAHRALSGEGVLAPDSIRNVASVMKVVTALAVMRLMESGTLTVDEPASAWISELGKPELKDIRLFHLLTHTSGLRVDSSFLQRTDDPDWLHALTEAPPAAPPGEAWEYCNVGYAVLGEIVARASGEPFHRFVLREIFEPLGMVDTSFDVPQSKQGRVFLIPGKERLPKRSAEPSGGAPRSYGGLFSTLADLQKLGQMMLDGGTYGGNRLFGKRTIELMTRDHLTGAGVKLPGDGSKRIPFGLGLFLPGYGRSLSSPEAFSHGGAGWTLWRVDPVDRFVSVTFVPTSEPYVESSMVHASHIIDSGL</sequence>
<dbReference type="InterPro" id="IPR012338">
    <property type="entry name" value="Beta-lactam/transpept-like"/>
</dbReference>
<dbReference type="InterPro" id="IPR050789">
    <property type="entry name" value="Diverse_Enzym_Activities"/>
</dbReference>
<dbReference type="Gene3D" id="3.40.710.10">
    <property type="entry name" value="DD-peptidase/beta-lactamase superfamily"/>
    <property type="match status" value="1"/>
</dbReference>
<comment type="caution">
    <text evidence="2">The sequence shown here is derived from an EMBL/GenBank/DDBJ whole genome shotgun (WGS) entry which is preliminary data.</text>
</comment>
<dbReference type="Proteomes" id="UP000247476">
    <property type="component" value="Unassembled WGS sequence"/>
</dbReference>
<keyword evidence="3" id="KW-1185">Reference proteome</keyword>
<evidence type="ECO:0000313" key="2">
    <source>
        <dbReference type="EMBL" id="PYI55797.1"/>
    </source>
</evidence>
<feature type="domain" description="Beta-lactamase-related" evidence="1">
    <location>
        <begin position="27"/>
        <end position="336"/>
    </location>
</feature>
<dbReference type="PANTHER" id="PTHR43283:SF3">
    <property type="entry name" value="BETA-LACTAMASE FAMILY PROTEIN (AFU_ORTHOLOGUE AFUA_5G07500)"/>
    <property type="match status" value="1"/>
</dbReference>
<dbReference type="EMBL" id="QJVJ01000003">
    <property type="protein sequence ID" value="PYI55797.1"/>
    <property type="molecule type" value="Genomic_DNA"/>
</dbReference>
<gene>
    <name evidence="2" type="ORF">DLM86_08760</name>
</gene>
<accession>A0A2V5KUW2</accession>